<organism evidence="2 3">
    <name type="scientific">Trifolium medium</name>
    <dbReference type="NCBI Taxonomy" id="97028"/>
    <lineage>
        <taxon>Eukaryota</taxon>
        <taxon>Viridiplantae</taxon>
        <taxon>Streptophyta</taxon>
        <taxon>Embryophyta</taxon>
        <taxon>Tracheophyta</taxon>
        <taxon>Spermatophyta</taxon>
        <taxon>Magnoliopsida</taxon>
        <taxon>eudicotyledons</taxon>
        <taxon>Gunneridae</taxon>
        <taxon>Pentapetalae</taxon>
        <taxon>rosids</taxon>
        <taxon>fabids</taxon>
        <taxon>Fabales</taxon>
        <taxon>Fabaceae</taxon>
        <taxon>Papilionoideae</taxon>
        <taxon>50 kb inversion clade</taxon>
        <taxon>NPAAA clade</taxon>
        <taxon>Hologalegina</taxon>
        <taxon>IRL clade</taxon>
        <taxon>Trifolieae</taxon>
        <taxon>Trifolium</taxon>
    </lineage>
</organism>
<proteinExistence type="predicted"/>
<protein>
    <submittedName>
        <fullName evidence="2">Uncharacterized protein</fullName>
    </submittedName>
</protein>
<reference evidence="2 3" key="1">
    <citation type="journal article" date="2018" name="Front. Plant Sci.">
        <title>Red Clover (Trifolium pratense) and Zigzag Clover (T. medium) - A Picture of Genomic Similarities and Differences.</title>
        <authorList>
            <person name="Dluhosova J."/>
            <person name="Istvanek J."/>
            <person name="Nedelnik J."/>
            <person name="Repkova J."/>
        </authorList>
    </citation>
    <scope>NUCLEOTIDE SEQUENCE [LARGE SCALE GENOMIC DNA]</scope>
    <source>
        <strain evidence="3">cv. 10/8</strain>
        <tissue evidence="2">Leaf</tissue>
    </source>
</reference>
<dbReference type="AlphaFoldDB" id="A0A392V3C1"/>
<accession>A0A392V3C1</accession>
<evidence type="ECO:0000313" key="2">
    <source>
        <dbReference type="EMBL" id="MCI81425.1"/>
    </source>
</evidence>
<name>A0A392V3C1_9FABA</name>
<dbReference type="Proteomes" id="UP000265520">
    <property type="component" value="Unassembled WGS sequence"/>
</dbReference>
<dbReference type="EMBL" id="LXQA011018732">
    <property type="protein sequence ID" value="MCI81425.1"/>
    <property type="molecule type" value="Genomic_DNA"/>
</dbReference>
<sequence length="62" mass="7097">MGKKNNLNAEEPLSVNRHIGEDGFATKKHKRDSDKDGCTRWEAMGIPIKKSRKELVLRDFSI</sequence>
<evidence type="ECO:0000313" key="3">
    <source>
        <dbReference type="Proteomes" id="UP000265520"/>
    </source>
</evidence>
<feature type="compositionally biased region" description="Basic and acidic residues" evidence="1">
    <location>
        <begin position="18"/>
        <end position="38"/>
    </location>
</feature>
<keyword evidence="3" id="KW-1185">Reference proteome</keyword>
<comment type="caution">
    <text evidence="2">The sequence shown here is derived from an EMBL/GenBank/DDBJ whole genome shotgun (WGS) entry which is preliminary data.</text>
</comment>
<evidence type="ECO:0000256" key="1">
    <source>
        <dbReference type="SAM" id="MobiDB-lite"/>
    </source>
</evidence>
<feature type="region of interest" description="Disordered" evidence="1">
    <location>
        <begin position="1"/>
        <end position="38"/>
    </location>
</feature>